<name>A0A6C0L9Y2_9ZZZZ</name>
<keyword evidence="2" id="KW-0812">Transmembrane</keyword>
<proteinExistence type="predicted"/>
<organism evidence="3">
    <name type="scientific">viral metagenome</name>
    <dbReference type="NCBI Taxonomy" id="1070528"/>
    <lineage>
        <taxon>unclassified sequences</taxon>
        <taxon>metagenomes</taxon>
        <taxon>organismal metagenomes</taxon>
    </lineage>
</organism>
<accession>A0A6C0L9Y2</accession>
<sequence>MAKKSAYLFYIILALSLVIFGTLSLTFFKINIIEGANVSSKNTDEFSIGIKIDLNGKKGKIVPYPLGSYTVTTTSGKYSSTTDFSMNQPATYVKTKYDVDTSKKIVDRIITIAPKDTGGSKNINIGDVITNKFILDISFNNIAYKLDTIEDLKSKGMPTDNLNYIDKNNNLIITTLGPIYDKNKGKIGSVNADDTDIYNDKTYAINVENKDDIFLDIKKIIIRFMIPLPLSAYSPAAPPPNDPKLVSKLPKLDPNMSNDKFLEPY</sequence>
<evidence type="ECO:0000256" key="2">
    <source>
        <dbReference type="SAM" id="Phobius"/>
    </source>
</evidence>
<evidence type="ECO:0000313" key="3">
    <source>
        <dbReference type="EMBL" id="QHU26885.1"/>
    </source>
</evidence>
<dbReference type="EMBL" id="MN740445">
    <property type="protein sequence ID" value="QHU26885.1"/>
    <property type="molecule type" value="Genomic_DNA"/>
</dbReference>
<feature type="region of interest" description="Disordered" evidence="1">
    <location>
        <begin position="242"/>
        <end position="265"/>
    </location>
</feature>
<feature type="transmembrane region" description="Helical" evidence="2">
    <location>
        <begin position="7"/>
        <end position="28"/>
    </location>
</feature>
<dbReference type="AlphaFoldDB" id="A0A6C0L9Y2"/>
<keyword evidence="2" id="KW-1133">Transmembrane helix</keyword>
<keyword evidence="2" id="KW-0472">Membrane</keyword>
<evidence type="ECO:0000256" key="1">
    <source>
        <dbReference type="SAM" id="MobiDB-lite"/>
    </source>
</evidence>
<reference evidence="3" key="1">
    <citation type="journal article" date="2020" name="Nature">
        <title>Giant virus diversity and host interactions through global metagenomics.</title>
        <authorList>
            <person name="Schulz F."/>
            <person name="Roux S."/>
            <person name="Paez-Espino D."/>
            <person name="Jungbluth S."/>
            <person name="Walsh D.A."/>
            <person name="Denef V.J."/>
            <person name="McMahon K.D."/>
            <person name="Konstantinidis K.T."/>
            <person name="Eloe-Fadrosh E.A."/>
            <person name="Kyrpides N.C."/>
            <person name="Woyke T."/>
        </authorList>
    </citation>
    <scope>NUCLEOTIDE SEQUENCE</scope>
    <source>
        <strain evidence="3">GVMAG-M-3300027759-42</strain>
    </source>
</reference>
<protein>
    <submittedName>
        <fullName evidence="3">Uncharacterized protein</fullName>
    </submittedName>
</protein>